<reference evidence="1" key="2">
    <citation type="journal article" date="2019" name="IMA Fungus">
        <title>Genome sequencing and comparison of five Tilletia species to identify candidate genes for the detection of regulated species infecting wheat.</title>
        <authorList>
            <person name="Nguyen H.D.T."/>
            <person name="Sultana T."/>
            <person name="Kesanakurti P."/>
            <person name="Hambleton S."/>
        </authorList>
    </citation>
    <scope>NUCLEOTIDE SEQUENCE</scope>
    <source>
        <strain evidence="1">DAOMC 236416</strain>
    </source>
</reference>
<sequence length="696" mass="77821">MAEEARSMTVRTASRSTGSTVVHKSAWVIAEEDRIKMALQVVQACRIFQCGPNDLGFDGENWLYLYGQALLRAKSGGSWGYWNLAFAGEETVSKGEFGWVTIRYGPSRPDLFFTKKAPVHVSNRYAGIIIEWSNGTKTLTAHATSHIDWTLPSHGINLRIRSLEAVHSVLRLQNQLTKGSNGVLPWAAGFPQDIQPLVIKSGTHYIRTDMAPLQPLVEPQSIRSHDRARDASIRNMLDSTAKAQVLFSKDTRSTSSDAGTFKIVQEWIARKDEGRRLVVKSNKATYLVQTDCGTRQVNLYDRRWRQTHTSPPAALVILTEVLLAAATGKPAPYPANDFTNLKLSAVQLLGRPVSYRDWTPIDDCQCENGEPVINSNTLRPTGSATRDAINSQLLLGESDVVSFSLSSSEACIFLFGYKWNVKGCRDFQTRFGNDLEDLNAANFKLGFDLSLKAFVLRNARSRATYTLDNRAHRLNGWAARVLLAIASSWQESGFPEVYKYGTPLSQIISQELSSESARFQWNEFVCGPSVARPVGLDKRTKIVLEILAFDYEVTIEWSYIKTRYQAPMPRITIASLFKWDFGEREGLQLCGGKRKATSAYLGFDEKTGAFSLQSRQSSLRIPLQDDPDNGLDAVINFSLAFRSSLSNCPTPVQFQGLNFHRIHHTETGEYKGLLRQIRNVQMNQSTKVLTNSHIEG</sequence>
<dbReference type="AlphaFoldDB" id="A0A8T8SVS2"/>
<keyword evidence="2" id="KW-1185">Reference proteome</keyword>
<proteinExistence type="predicted"/>
<dbReference type="EMBL" id="LWDF02000398">
    <property type="protein sequence ID" value="KAE8249274.1"/>
    <property type="molecule type" value="Genomic_DNA"/>
</dbReference>
<reference evidence="1" key="1">
    <citation type="submission" date="2016-04" db="EMBL/GenBank/DDBJ databases">
        <authorList>
            <person name="Nguyen H.D."/>
            <person name="Samba Siva P."/>
            <person name="Cullis J."/>
            <person name="Levesque C.A."/>
            <person name="Hambleton S."/>
        </authorList>
    </citation>
    <scope>NUCLEOTIDE SEQUENCE</scope>
    <source>
        <strain evidence="1">DAOMC 236416</strain>
    </source>
</reference>
<gene>
    <name evidence="1" type="ORF">A4X13_0g5271</name>
</gene>
<comment type="caution">
    <text evidence="1">The sequence shown here is derived from an EMBL/GenBank/DDBJ whole genome shotgun (WGS) entry which is preliminary data.</text>
</comment>
<evidence type="ECO:0000313" key="1">
    <source>
        <dbReference type="EMBL" id="KAE8249274.1"/>
    </source>
</evidence>
<accession>A0A8T8SVS2</accession>
<protein>
    <submittedName>
        <fullName evidence="1">Uncharacterized protein</fullName>
    </submittedName>
</protein>
<organism evidence="1 2">
    <name type="scientific">Tilletia indica</name>
    <dbReference type="NCBI Taxonomy" id="43049"/>
    <lineage>
        <taxon>Eukaryota</taxon>
        <taxon>Fungi</taxon>
        <taxon>Dikarya</taxon>
        <taxon>Basidiomycota</taxon>
        <taxon>Ustilaginomycotina</taxon>
        <taxon>Exobasidiomycetes</taxon>
        <taxon>Tilletiales</taxon>
        <taxon>Tilletiaceae</taxon>
        <taxon>Tilletia</taxon>
    </lineage>
</organism>
<evidence type="ECO:0000313" key="2">
    <source>
        <dbReference type="Proteomes" id="UP000077521"/>
    </source>
</evidence>
<name>A0A8T8SVS2_9BASI</name>
<dbReference type="Proteomes" id="UP000077521">
    <property type="component" value="Unassembled WGS sequence"/>
</dbReference>